<sequence>MTTARLGDSDTEDQDERAQSIEIGRRLKHLRSVRGLTITELAGRSGVSAGRISQIERGQSNPSINTLQKLRTVLGVTLWAFLEDNGAAATGESPHVRRRENRPRIVSGTNQFTKELLSPTDNDELRFMILTLPSGAQSDDVLTGPGDKGGYVLSGKVTLTIGNETLEVRDGDSFQFKSTIAHQISNPWQEEAKVLWIINIRDSHV</sequence>
<dbReference type="Pfam" id="PF01381">
    <property type="entry name" value="HTH_3"/>
    <property type="match status" value="1"/>
</dbReference>
<dbReference type="Gene3D" id="1.10.260.40">
    <property type="entry name" value="lambda repressor-like DNA-binding domains"/>
    <property type="match status" value="1"/>
</dbReference>
<gene>
    <name evidence="3" type="ORF">AWB82_01320</name>
</gene>
<evidence type="ECO:0000259" key="2">
    <source>
        <dbReference type="PROSITE" id="PS50943"/>
    </source>
</evidence>
<comment type="caution">
    <text evidence="3">The sequence shown here is derived from an EMBL/GenBank/DDBJ whole genome shotgun (WGS) entry which is preliminary data.</text>
</comment>
<dbReference type="Gene3D" id="2.60.120.10">
    <property type="entry name" value="Jelly Rolls"/>
    <property type="match status" value="1"/>
</dbReference>
<accession>A0A157ZWA0</accession>
<protein>
    <submittedName>
        <fullName evidence="3">Cupin domain protein</fullName>
    </submittedName>
</protein>
<dbReference type="EMBL" id="FCOJ02000007">
    <property type="protein sequence ID" value="SAK49785.1"/>
    <property type="molecule type" value="Genomic_DNA"/>
</dbReference>
<dbReference type="OrthoDB" id="9814751at2"/>
<dbReference type="InterPro" id="IPR010982">
    <property type="entry name" value="Lambda_DNA-bd_dom_sf"/>
</dbReference>
<dbReference type="InterPro" id="IPR013096">
    <property type="entry name" value="Cupin_2"/>
</dbReference>
<organism evidence="3 4">
    <name type="scientific">Caballeronia glebae</name>
    <dbReference type="NCBI Taxonomy" id="1777143"/>
    <lineage>
        <taxon>Bacteria</taxon>
        <taxon>Pseudomonadati</taxon>
        <taxon>Pseudomonadota</taxon>
        <taxon>Betaproteobacteria</taxon>
        <taxon>Burkholderiales</taxon>
        <taxon>Burkholderiaceae</taxon>
        <taxon>Caballeronia</taxon>
    </lineage>
</organism>
<dbReference type="CDD" id="cd02209">
    <property type="entry name" value="cupin_XRE_C"/>
    <property type="match status" value="1"/>
</dbReference>
<dbReference type="SUPFAM" id="SSF51182">
    <property type="entry name" value="RmlC-like cupins"/>
    <property type="match status" value="1"/>
</dbReference>
<dbReference type="Proteomes" id="UP000054596">
    <property type="component" value="Unassembled WGS sequence"/>
</dbReference>
<evidence type="ECO:0000256" key="1">
    <source>
        <dbReference type="ARBA" id="ARBA00023125"/>
    </source>
</evidence>
<dbReference type="SMART" id="SM00530">
    <property type="entry name" value="HTH_XRE"/>
    <property type="match status" value="1"/>
</dbReference>
<dbReference type="InterPro" id="IPR050807">
    <property type="entry name" value="TransReg_Diox_bact_type"/>
</dbReference>
<dbReference type="CDD" id="cd00093">
    <property type="entry name" value="HTH_XRE"/>
    <property type="match status" value="1"/>
</dbReference>
<dbReference type="InterPro" id="IPR011051">
    <property type="entry name" value="RmlC_Cupin_sf"/>
</dbReference>
<proteinExistence type="predicted"/>
<evidence type="ECO:0000313" key="4">
    <source>
        <dbReference type="Proteomes" id="UP000054596"/>
    </source>
</evidence>
<dbReference type="PANTHER" id="PTHR46797:SF2">
    <property type="entry name" value="TRANSCRIPTIONAL REGULATOR"/>
    <property type="match status" value="1"/>
</dbReference>
<evidence type="ECO:0000313" key="3">
    <source>
        <dbReference type="EMBL" id="SAK49785.1"/>
    </source>
</evidence>
<name>A0A157ZWA0_9BURK</name>
<feature type="domain" description="HTH cro/C1-type" evidence="2">
    <location>
        <begin position="27"/>
        <end position="81"/>
    </location>
</feature>
<dbReference type="STRING" id="1777143.AWB82_01320"/>
<reference evidence="3" key="1">
    <citation type="submission" date="2016-01" db="EMBL/GenBank/DDBJ databases">
        <authorList>
            <person name="Peeters C."/>
        </authorList>
    </citation>
    <scope>NUCLEOTIDE SEQUENCE [LARGE SCALE GENOMIC DNA]</scope>
    <source>
        <strain evidence="3">LMG 29325</strain>
    </source>
</reference>
<dbReference type="GO" id="GO:0005829">
    <property type="term" value="C:cytosol"/>
    <property type="evidence" value="ECO:0007669"/>
    <property type="project" value="TreeGrafter"/>
</dbReference>
<dbReference type="PROSITE" id="PS50943">
    <property type="entry name" value="HTH_CROC1"/>
    <property type="match status" value="1"/>
</dbReference>
<dbReference type="GO" id="GO:0003700">
    <property type="term" value="F:DNA-binding transcription factor activity"/>
    <property type="evidence" value="ECO:0007669"/>
    <property type="project" value="TreeGrafter"/>
</dbReference>
<dbReference type="InterPro" id="IPR014710">
    <property type="entry name" value="RmlC-like_jellyroll"/>
</dbReference>
<dbReference type="InterPro" id="IPR001387">
    <property type="entry name" value="Cro/C1-type_HTH"/>
</dbReference>
<dbReference type="SUPFAM" id="SSF47413">
    <property type="entry name" value="lambda repressor-like DNA-binding domains"/>
    <property type="match status" value="1"/>
</dbReference>
<dbReference type="AlphaFoldDB" id="A0A157ZWA0"/>
<dbReference type="RefSeq" id="WP_086966348.1">
    <property type="nucleotide sequence ID" value="NZ_FCOJ02000007.1"/>
</dbReference>
<keyword evidence="4" id="KW-1185">Reference proteome</keyword>
<keyword evidence="1" id="KW-0238">DNA-binding</keyword>
<dbReference type="Pfam" id="PF07883">
    <property type="entry name" value="Cupin_2"/>
    <property type="match status" value="1"/>
</dbReference>
<dbReference type="GO" id="GO:0003677">
    <property type="term" value="F:DNA binding"/>
    <property type="evidence" value="ECO:0007669"/>
    <property type="project" value="UniProtKB-KW"/>
</dbReference>
<dbReference type="PANTHER" id="PTHR46797">
    <property type="entry name" value="HTH-TYPE TRANSCRIPTIONAL REGULATOR"/>
    <property type="match status" value="1"/>
</dbReference>